<organism evidence="1 2">
    <name type="scientific">Apophysomyces ossiformis</name>
    <dbReference type="NCBI Taxonomy" id="679940"/>
    <lineage>
        <taxon>Eukaryota</taxon>
        <taxon>Fungi</taxon>
        <taxon>Fungi incertae sedis</taxon>
        <taxon>Mucoromycota</taxon>
        <taxon>Mucoromycotina</taxon>
        <taxon>Mucoromycetes</taxon>
        <taxon>Mucorales</taxon>
        <taxon>Mucorineae</taxon>
        <taxon>Mucoraceae</taxon>
        <taxon>Apophysomyces</taxon>
    </lineage>
</organism>
<sequence>MVGCHFVTAEDELIICFVRSLSIDSLPFLVTYFEDDVESTLAQAREELLTNFSNMTITLSGLEKHVVKHCRLSLKKLDKLPTVRKSDRSFIDVVPSPPRQLPTFCFYVNAVKAKAISLCCQLLKAHLTASDIWRHGIDPCPSAYVDVTNVTFPINTFYKMCRGLFPEACAL</sequence>
<evidence type="ECO:0000313" key="1">
    <source>
        <dbReference type="EMBL" id="KAF7731842.1"/>
    </source>
</evidence>
<dbReference type="EMBL" id="JABAYA010000006">
    <property type="protein sequence ID" value="KAF7731842.1"/>
    <property type="molecule type" value="Genomic_DNA"/>
</dbReference>
<proteinExistence type="predicted"/>
<accession>A0A8H7BVA0</accession>
<name>A0A8H7BVA0_9FUNG</name>
<reference evidence="1" key="1">
    <citation type="submission" date="2020-01" db="EMBL/GenBank/DDBJ databases">
        <title>Genome Sequencing of Three Apophysomyces-Like Fungal Strains Confirms a Novel Fungal Genus in the Mucoromycota with divergent Burkholderia-like Endosymbiotic Bacteria.</title>
        <authorList>
            <person name="Stajich J.E."/>
            <person name="Macias A.M."/>
            <person name="Carter-House D."/>
            <person name="Lovett B."/>
            <person name="Kasson L.R."/>
            <person name="Berry K."/>
            <person name="Grigoriev I."/>
            <person name="Chang Y."/>
            <person name="Spatafora J."/>
            <person name="Kasson M.T."/>
        </authorList>
    </citation>
    <scope>NUCLEOTIDE SEQUENCE</scope>
    <source>
        <strain evidence="1">NRRL A-21654</strain>
    </source>
</reference>
<dbReference type="AlphaFoldDB" id="A0A8H7BVA0"/>
<dbReference type="Proteomes" id="UP000605846">
    <property type="component" value="Unassembled WGS sequence"/>
</dbReference>
<keyword evidence="2" id="KW-1185">Reference proteome</keyword>
<protein>
    <submittedName>
        <fullName evidence="1">Uncharacterized protein</fullName>
    </submittedName>
</protein>
<comment type="caution">
    <text evidence="1">The sequence shown here is derived from an EMBL/GenBank/DDBJ whole genome shotgun (WGS) entry which is preliminary data.</text>
</comment>
<dbReference type="OrthoDB" id="2442555at2759"/>
<gene>
    <name evidence="1" type="ORF">EC973_007673</name>
</gene>
<evidence type="ECO:0000313" key="2">
    <source>
        <dbReference type="Proteomes" id="UP000605846"/>
    </source>
</evidence>